<evidence type="ECO:0000313" key="1">
    <source>
        <dbReference type="EMBL" id="SDG33863.1"/>
    </source>
</evidence>
<evidence type="ECO:0000313" key="4">
    <source>
        <dbReference type="Proteomes" id="UP000317951"/>
    </source>
</evidence>
<proteinExistence type="predicted"/>
<accession>A0A5C5Q888</accession>
<gene>
    <name evidence="2" type="ORF">FIV36_22265</name>
    <name evidence="1" type="ORF">SAMN05216591_5738</name>
</gene>
<protein>
    <submittedName>
        <fullName evidence="2">Uncharacterized protein</fullName>
    </submittedName>
</protein>
<name>A0A5C5Q888_9PSED</name>
<reference evidence="2 4" key="2">
    <citation type="submission" date="2019-06" db="EMBL/GenBank/DDBJ databases">
        <title>Pseudomonas bimorpha sp. nov. isolated from bovine raw milk and skim milk concentrate.</title>
        <authorList>
            <person name="Hofmann K."/>
            <person name="Huptas C."/>
            <person name="Doll E."/>
            <person name="Scherer S."/>
            <person name="Wenning M."/>
        </authorList>
    </citation>
    <scope>NUCLEOTIDE SEQUENCE [LARGE SCALE GENOMIC DNA]</scope>
    <source>
        <strain evidence="2 4">DSM 17835</strain>
    </source>
</reference>
<dbReference type="EMBL" id="VFET01000022">
    <property type="protein sequence ID" value="TWS01983.1"/>
    <property type="molecule type" value="Genomic_DNA"/>
</dbReference>
<sequence length="104" mass="11757">MGERLRIRLMFEWGGGALWCGNEATLARLSVGPVEDKLPLSTTTRARLSEMTGWHDTALNWDYPPDPGPWEASEYKRFDDAANSLLAVIQKELGAEFEVIYEKL</sequence>
<dbReference type="OrthoDB" id="7860281at2"/>
<reference evidence="1 3" key="1">
    <citation type="submission" date="2016-10" db="EMBL/GenBank/DDBJ databases">
        <authorList>
            <person name="Varghese N."/>
            <person name="Submissions S."/>
        </authorList>
    </citation>
    <scope>NUCLEOTIDE SEQUENCE [LARGE SCALE GENOMIC DNA]</scope>
    <source>
        <strain evidence="1 3">DSM 17835</strain>
    </source>
</reference>
<evidence type="ECO:0000313" key="3">
    <source>
        <dbReference type="Proteomes" id="UP000182858"/>
    </source>
</evidence>
<keyword evidence="3" id="KW-1185">Reference proteome</keyword>
<dbReference type="RefSeq" id="WP_050901344.1">
    <property type="nucleotide sequence ID" value="NZ_FUYI01000051.1"/>
</dbReference>
<dbReference type="Proteomes" id="UP000182858">
    <property type="component" value="Chromosome I"/>
</dbReference>
<dbReference type="AlphaFoldDB" id="A0A5C5Q888"/>
<dbReference type="EMBL" id="LT629689">
    <property type="protein sequence ID" value="SDG33863.1"/>
    <property type="molecule type" value="Genomic_DNA"/>
</dbReference>
<dbReference type="Proteomes" id="UP000317951">
    <property type="component" value="Unassembled WGS sequence"/>
</dbReference>
<evidence type="ECO:0000313" key="2">
    <source>
        <dbReference type="EMBL" id="TWS01983.1"/>
    </source>
</evidence>
<organism evidence="2 4">
    <name type="scientific">Pseudomonas extremaustralis</name>
    <dbReference type="NCBI Taxonomy" id="359110"/>
    <lineage>
        <taxon>Bacteria</taxon>
        <taxon>Pseudomonadati</taxon>
        <taxon>Pseudomonadota</taxon>
        <taxon>Gammaproteobacteria</taxon>
        <taxon>Pseudomonadales</taxon>
        <taxon>Pseudomonadaceae</taxon>
        <taxon>Pseudomonas</taxon>
    </lineage>
</organism>